<dbReference type="EMBL" id="FNVT01000001">
    <property type="protein sequence ID" value="SEF93438.1"/>
    <property type="molecule type" value="Genomic_DNA"/>
</dbReference>
<dbReference type="GO" id="GO:0032259">
    <property type="term" value="P:methylation"/>
    <property type="evidence" value="ECO:0007669"/>
    <property type="project" value="UniProtKB-KW"/>
</dbReference>
<dbReference type="PANTHER" id="PTHR42912">
    <property type="entry name" value="METHYLTRANSFERASE"/>
    <property type="match status" value="1"/>
</dbReference>
<dbReference type="InterPro" id="IPR050508">
    <property type="entry name" value="Methyltransf_Superfamily"/>
</dbReference>
<proteinExistence type="predicted"/>
<protein>
    <submittedName>
        <fullName evidence="2">Methyltransferase domain-containing protein</fullName>
    </submittedName>
</protein>
<evidence type="ECO:0000313" key="2">
    <source>
        <dbReference type="EMBL" id="SEF93438.1"/>
    </source>
</evidence>
<dbReference type="GO" id="GO:0008168">
    <property type="term" value="F:methyltransferase activity"/>
    <property type="evidence" value="ECO:0007669"/>
    <property type="project" value="UniProtKB-KW"/>
</dbReference>
<keyword evidence="3" id="KW-1185">Reference proteome</keyword>
<organism evidence="2 3">
    <name type="scientific">Nonomuraea solani</name>
    <dbReference type="NCBI Taxonomy" id="1144553"/>
    <lineage>
        <taxon>Bacteria</taxon>
        <taxon>Bacillati</taxon>
        <taxon>Actinomycetota</taxon>
        <taxon>Actinomycetes</taxon>
        <taxon>Streptosporangiales</taxon>
        <taxon>Streptosporangiaceae</taxon>
        <taxon>Nonomuraea</taxon>
    </lineage>
</organism>
<sequence length="264" mass="29560">MGEQQTELKDFWETRLQADWTESGVGYKSLGRAFNVWMYRVRSEVFRREVGALGLDLSSVPVLDVGSGTGFYLRLWRSLGARSITGSDLTRAATERLRLRFPETEILRLDITDPAGALEPASFGAVSAMDMLFHITDDERYRAALRSIGAATKPGGTFVLSENFLHGREQRGEHQVNHTLSWITGALDEAGFDVVRRVPMLVLMNAQVDANPVWRKLWGGFLRAATLTEFTGGLTGGLLTLAERRLVRVVRESPTTELMICRRR</sequence>
<evidence type="ECO:0000313" key="3">
    <source>
        <dbReference type="Proteomes" id="UP000236732"/>
    </source>
</evidence>
<feature type="domain" description="Methyltransferase" evidence="1">
    <location>
        <begin position="62"/>
        <end position="156"/>
    </location>
</feature>
<evidence type="ECO:0000259" key="1">
    <source>
        <dbReference type="Pfam" id="PF13649"/>
    </source>
</evidence>
<gene>
    <name evidence="2" type="ORF">SAMN05444920_1011058</name>
</gene>
<dbReference type="OrthoDB" id="653491at2"/>
<dbReference type="AlphaFoldDB" id="A0A1H5W2B7"/>
<dbReference type="InterPro" id="IPR041698">
    <property type="entry name" value="Methyltransf_25"/>
</dbReference>
<dbReference type="Gene3D" id="3.40.50.150">
    <property type="entry name" value="Vaccinia Virus protein VP39"/>
    <property type="match status" value="1"/>
</dbReference>
<dbReference type="CDD" id="cd02440">
    <property type="entry name" value="AdoMet_MTases"/>
    <property type="match status" value="1"/>
</dbReference>
<dbReference type="RefSeq" id="WP_103954756.1">
    <property type="nucleotide sequence ID" value="NZ_FNVT01000001.1"/>
</dbReference>
<reference evidence="2 3" key="1">
    <citation type="submission" date="2016-10" db="EMBL/GenBank/DDBJ databases">
        <authorList>
            <person name="de Groot N.N."/>
        </authorList>
    </citation>
    <scope>NUCLEOTIDE SEQUENCE [LARGE SCALE GENOMIC DNA]</scope>
    <source>
        <strain evidence="2 3">CGMCC 4.7037</strain>
    </source>
</reference>
<dbReference type="SUPFAM" id="SSF53335">
    <property type="entry name" value="S-adenosyl-L-methionine-dependent methyltransferases"/>
    <property type="match status" value="1"/>
</dbReference>
<name>A0A1H5W2B7_9ACTN</name>
<keyword evidence="2" id="KW-0808">Transferase</keyword>
<dbReference type="InterPro" id="IPR029063">
    <property type="entry name" value="SAM-dependent_MTases_sf"/>
</dbReference>
<dbReference type="Pfam" id="PF13649">
    <property type="entry name" value="Methyltransf_25"/>
    <property type="match status" value="1"/>
</dbReference>
<accession>A0A1H5W2B7</accession>
<dbReference type="Proteomes" id="UP000236732">
    <property type="component" value="Unassembled WGS sequence"/>
</dbReference>
<keyword evidence="2" id="KW-0489">Methyltransferase</keyword>